<dbReference type="Proteomes" id="UP000823941">
    <property type="component" value="Chromosome 31"/>
</dbReference>
<keyword evidence="1" id="KW-0175">Coiled coil</keyword>
<evidence type="ECO:0000313" key="4">
    <source>
        <dbReference type="Proteomes" id="UP000823941"/>
    </source>
</evidence>
<feature type="non-terminal residue" evidence="3">
    <location>
        <position position="210"/>
    </location>
</feature>
<keyword evidence="4" id="KW-1185">Reference proteome</keyword>
<feature type="coiled-coil region" evidence="1">
    <location>
        <begin position="26"/>
        <end position="53"/>
    </location>
</feature>
<protein>
    <submittedName>
        <fullName evidence="3">Uncharacterized protein</fullName>
    </submittedName>
</protein>
<sequence>MAQMQNEFAERFEGLASKITAYEKHMQEKDNLILDLKSQVAVLQEQVDRQSHESLRSELDILGLTETPNENPYHLVLTTAQKIELTMDERDLDYVRRVGPRGKEAEDRLPRPLVVSFTRRTKREEFLKQAKARRCLDSKDVAGSGPERKMYVNERLTLETDSYFGPPESGPKIKDSNIAGSEMAQSTFGKEKAEMEAQQSQFEHLKIYRG</sequence>
<feature type="region of interest" description="Disordered" evidence="2">
    <location>
        <begin position="161"/>
        <end position="191"/>
    </location>
</feature>
<organism evidence="3 4">
    <name type="scientific">Plutella xylostella</name>
    <name type="common">Diamondback moth</name>
    <name type="synonym">Plutella maculipennis</name>
    <dbReference type="NCBI Taxonomy" id="51655"/>
    <lineage>
        <taxon>Eukaryota</taxon>
        <taxon>Metazoa</taxon>
        <taxon>Ecdysozoa</taxon>
        <taxon>Arthropoda</taxon>
        <taxon>Hexapoda</taxon>
        <taxon>Insecta</taxon>
        <taxon>Pterygota</taxon>
        <taxon>Neoptera</taxon>
        <taxon>Endopterygota</taxon>
        <taxon>Lepidoptera</taxon>
        <taxon>Glossata</taxon>
        <taxon>Ditrysia</taxon>
        <taxon>Yponomeutoidea</taxon>
        <taxon>Plutellidae</taxon>
        <taxon>Plutella</taxon>
    </lineage>
</organism>
<accession>A0ABQ7PQU1</accession>
<reference evidence="3 4" key="1">
    <citation type="submission" date="2021-06" db="EMBL/GenBank/DDBJ databases">
        <title>A haploid diamondback moth (Plutella xylostella L.) genome assembly resolves 31 chromosomes and identifies a diamide resistance mutation.</title>
        <authorList>
            <person name="Ward C.M."/>
            <person name="Perry K.D."/>
            <person name="Baker G."/>
            <person name="Powis K."/>
            <person name="Heckel D.G."/>
            <person name="Baxter S.W."/>
        </authorList>
    </citation>
    <scope>NUCLEOTIDE SEQUENCE [LARGE SCALE GENOMIC DNA]</scope>
    <source>
        <strain evidence="3 4">LV</strain>
        <tissue evidence="3">Single pupa</tissue>
    </source>
</reference>
<evidence type="ECO:0000313" key="3">
    <source>
        <dbReference type="EMBL" id="KAG7295346.1"/>
    </source>
</evidence>
<gene>
    <name evidence="3" type="ORF">JYU34_022365</name>
</gene>
<dbReference type="EMBL" id="JAHIBW010000031">
    <property type="protein sequence ID" value="KAG7295346.1"/>
    <property type="molecule type" value="Genomic_DNA"/>
</dbReference>
<comment type="caution">
    <text evidence="3">The sequence shown here is derived from an EMBL/GenBank/DDBJ whole genome shotgun (WGS) entry which is preliminary data.</text>
</comment>
<name>A0ABQ7PQU1_PLUXY</name>
<evidence type="ECO:0000256" key="1">
    <source>
        <dbReference type="SAM" id="Coils"/>
    </source>
</evidence>
<proteinExistence type="predicted"/>
<evidence type="ECO:0000256" key="2">
    <source>
        <dbReference type="SAM" id="MobiDB-lite"/>
    </source>
</evidence>